<evidence type="ECO:0000259" key="1">
    <source>
        <dbReference type="Pfam" id="PF04993"/>
    </source>
</evidence>
<dbReference type="Pfam" id="PF04993">
    <property type="entry name" value="TfoX_N"/>
    <property type="match status" value="1"/>
</dbReference>
<sequence length="123" mass="13612">MTTPLNGIFEGDHMAFDEALAERVRRLLARRKVVEEKKMFSGLAFLLDGHLLVGVRKDTLLVRVGSDEGEAALLEPHVKPFESRGKVMKGWVLVAAEGVAEDDQLKEWARRAIAFVGTLPAKS</sequence>
<keyword evidence="3" id="KW-1185">Reference proteome</keyword>
<accession>A0A225DQH9</accession>
<reference evidence="3" key="1">
    <citation type="submission" date="2017-06" db="EMBL/GenBank/DDBJ databases">
        <title>Genome analysis of Fimbriiglobus ruber SP5, the first member of the order Planctomycetales with confirmed chitinolytic capability.</title>
        <authorList>
            <person name="Ravin N.V."/>
            <person name="Rakitin A.L."/>
            <person name="Ivanova A.A."/>
            <person name="Beletsky A.V."/>
            <person name="Kulichevskaya I.S."/>
            <person name="Mardanov A.V."/>
            <person name="Dedysh S.N."/>
        </authorList>
    </citation>
    <scope>NUCLEOTIDE SEQUENCE [LARGE SCALE GENOMIC DNA]</scope>
    <source>
        <strain evidence="3">SP5</strain>
    </source>
</reference>
<dbReference type="RefSeq" id="WP_238602580.1">
    <property type="nucleotide sequence ID" value="NZ_NIDE01000004.1"/>
</dbReference>
<dbReference type="Gene3D" id="3.30.1460.30">
    <property type="entry name" value="YgaC/TfoX-N like chaperone"/>
    <property type="match status" value="1"/>
</dbReference>
<evidence type="ECO:0000313" key="3">
    <source>
        <dbReference type="Proteomes" id="UP000214646"/>
    </source>
</evidence>
<dbReference type="AlphaFoldDB" id="A0A225DQH9"/>
<dbReference type="InterPro" id="IPR007076">
    <property type="entry name" value="TfoX_N"/>
</dbReference>
<organism evidence="2 3">
    <name type="scientific">Fimbriiglobus ruber</name>
    <dbReference type="NCBI Taxonomy" id="1908690"/>
    <lineage>
        <taxon>Bacteria</taxon>
        <taxon>Pseudomonadati</taxon>
        <taxon>Planctomycetota</taxon>
        <taxon>Planctomycetia</taxon>
        <taxon>Gemmatales</taxon>
        <taxon>Gemmataceae</taxon>
        <taxon>Fimbriiglobus</taxon>
    </lineage>
</organism>
<protein>
    <recommendedName>
        <fullName evidence="1">TfoX N-terminal domain-containing protein</fullName>
    </recommendedName>
</protein>
<dbReference type="SUPFAM" id="SSF159894">
    <property type="entry name" value="YgaC/TfoX-N like"/>
    <property type="match status" value="1"/>
</dbReference>
<dbReference type="Proteomes" id="UP000214646">
    <property type="component" value="Unassembled WGS sequence"/>
</dbReference>
<name>A0A225DQH9_9BACT</name>
<evidence type="ECO:0000313" key="2">
    <source>
        <dbReference type="EMBL" id="OWK43343.1"/>
    </source>
</evidence>
<comment type="caution">
    <text evidence="2">The sequence shown here is derived from an EMBL/GenBank/DDBJ whole genome shotgun (WGS) entry which is preliminary data.</text>
</comment>
<proteinExistence type="predicted"/>
<gene>
    <name evidence="2" type="ORF">FRUB_02942</name>
</gene>
<feature type="domain" description="TfoX N-terminal" evidence="1">
    <location>
        <begin position="27"/>
        <end position="115"/>
    </location>
</feature>
<dbReference type="EMBL" id="NIDE01000004">
    <property type="protein sequence ID" value="OWK43343.1"/>
    <property type="molecule type" value="Genomic_DNA"/>
</dbReference>